<dbReference type="EMBL" id="LCDG01000005">
    <property type="protein sequence ID" value="KKS47762.1"/>
    <property type="molecule type" value="Genomic_DNA"/>
</dbReference>
<organism evidence="1 2">
    <name type="scientific">Candidatus Nomurabacteria bacterium GW2011_GWC2_42_20</name>
    <dbReference type="NCBI Taxonomy" id="1618756"/>
    <lineage>
        <taxon>Bacteria</taxon>
        <taxon>Candidatus Nomuraibacteriota</taxon>
    </lineage>
</organism>
<name>A0A0G0ZGC4_9BACT</name>
<accession>A0A0G0ZGC4</accession>
<reference evidence="1 2" key="1">
    <citation type="journal article" date="2015" name="Nature">
        <title>rRNA introns, odd ribosomes, and small enigmatic genomes across a large radiation of phyla.</title>
        <authorList>
            <person name="Brown C.T."/>
            <person name="Hug L.A."/>
            <person name="Thomas B.C."/>
            <person name="Sharon I."/>
            <person name="Castelle C.J."/>
            <person name="Singh A."/>
            <person name="Wilkins M.J."/>
            <person name="Williams K.H."/>
            <person name="Banfield J.F."/>
        </authorList>
    </citation>
    <scope>NUCLEOTIDE SEQUENCE [LARGE SCALE GENOMIC DNA]</scope>
</reference>
<sequence>MENGPQIRTIGNASHEEKEKARQEFLQRLFSHFDSLNIEERNQLEEFEYPKTEKELACIDFANKETNELMKDAGIEPYDIPVENFHIIPSELYKKAYRGSGVAVATIRQQGILFNGDVFRDNPAHFGVVALHETLHLKSHLSLEVKERGEKIKTTPYRHGVSVLSLQEYDKRQEFHEHFRGLHEAIVSVQEKKSFTKFLESPWMSEERKWLLSDEAQSLKKDVSQKKGIPEDDIIWVGKKDKEDWETVSYPKQRMVLDLVCKEIQEQFPEQYQNSDEVFKEFLKSHFTGQLLHIARLVEKTFGEGSFRVLGNMGTDKSSGVLHLETLKKARMRQMRSQ</sequence>
<dbReference type="STRING" id="1618756.UV12_C0005G0037"/>
<gene>
    <name evidence="1" type="ORF">UV12_C0005G0037</name>
</gene>
<evidence type="ECO:0000313" key="1">
    <source>
        <dbReference type="EMBL" id="KKS47762.1"/>
    </source>
</evidence>
<dbReference type="AlphaFoldDB" id="A0A0G0ZGC4"/>
<evidence type="ECO:0000313" key="2">
    <source>
        <dbReference type="Proteomes" id="UP000034704"/>
    </source>
</evidence>
<comment type="caution">
    <text evidence="1">The sequence shown here is derived from an EMBL/GenBank/DDBJ whole genome shotgun (WGS) entry which is preliminary data.</text>
</comment>
<protein>
    <submittedName>
        <fullName evidence="1">Uncharacterized protein</fullName>
    </submittedName>
</protein>
<proteinExistence type="predicted"/>
<dbReference type="Proteomes" id="UP000034704">
    <property type="component" value="Unassembled WGS sequence"/>
</dbReference>